<protein>
    <submittedName>
        <fullName evidence="9">MFS transporter</fullName>
    </submittedName>
</protein>
<dbReference type="InterPro" id="IPR011701">
    <property type="entry name" value="MFS"/>
</dbReference>
<feature type="transmembrane region" description="Helical" evidence="7">
    <location>
        <begin position="212"/>
        <end position="229"/>
    </location>
</feature>
<organism evidence="9 10">
    <name type="scientific">Klebsiella oxytoca</name>
    <dbReference type="NCBI Taxonomy" id="571"/>
    <lineage>
        <taxon>Bacteria</taxon>
        <taxon>Pseudomonadati</taxon>
        <taxon>Pseudomonadota</taxon>
        <taxon>Gammaproteobacteria</taxon>
        <taxon>Enterobacterales</taxon>
        <taxon>Enterobacteriaceae</taxon>
        <taxon>Klebsiella/Raoultella group</taxon>
        <taxon>Klebsiella</taxon>
    </lineage>
</organism>
<evidence type="ECO:0000256" key="7">
    <source>
        <dbReference type="SAM" id="Phobius"/>
    </source>
</evidence>
<feature type="transmembrane region" description="Helical" evidence="7">
    <location>
        <begin position="114"/>
        <end position="134"/>
    </location>
</feature>
<dbReference type="GO" id="GO:0016020">
    <property type="term" value="C:membrane"/>
    <property type="evidence" value="ECO:0007669"/>
    <property type="project" value="UniProtKB-SubCell"/>
</dbReference>
<evidence type="ECO:0000259" key="8">
    <source>
        <dbReference type="PROSITE" id="PS50850"/>
    </source>
</evidence>
<name>A0AAN5LEB5_KLEOX</name>
<reference evidence="9" key="2">
    <citation type="submission" date="2020-11" db="EMBL/GenBank/DDBJ databases">
        <authorList>
            <consortium name="NCBI Pathogen Detection Project"/>
        </authorList>
    </citation>
    <scope>NUCLEOTIDE SEQUENCE</scope>
    <source>
        <strain evidence="9">R404</strain>
    </source>
</reference>
<sequence length="516" mass="56552">MTASVTSASGQNGSAPVRVILFPLAIALCVGMEFFDNTVFSFFAGYIAGGVSAPADELVWSTGLYAVASVLGILQQSWLIQRTGYCGYLTACLLGFSLGSLAVCFAESPAELAVLRAIQGYCMGPMLSICRILLQISLNGKARGLALRLFLFCILLSSASAPLAGGYLIGSLGWRAPFAVMSLAGGLVALLVFFAVPQQGKVPPEQYSEAHFWPYIIFTGAIVSLQTVMQQVRFELFTSTPLMPLFTGMGIVAIGWFACQQWRHPRPLLNLHTFSTDLFRTGLVMYMFYYYINNSMGYLISRMLEGGLGYPVQNAGLLVGGTSLFALSLLFLYFHFAARVKNKKFMIIPGCLTAAVICLWLMKMPPDVSEGWLLVPLFLRGGLLLTVALPVGGSAFRLFSEEDYSHSYRFKNIVKQLTYSFSTASVIMIEQHREALHYSRLADQITLNNPALQDVLNALAGRLTTLKSAEIKEASLGLIRQMVIRQSELMSIQDGFFYLAIIAAIAALFSLWQKKI</sequence>
<keyword evidence="2" id="KW-0813">Transport</keyword>
<keyword evidence="3" id="KW-1003">Cell membrane</keyword>
<comment type="caution">
    <text evidence="9">The sequence shown here is derived from an EMBL/GenBank/DDBJ whole genome shotgun (WGS) entry which is preliminary data.</text>
</comment>
<evidence type="ECO:0000256" key="2">
    <source>
        <dbReference type="ARBA" id="ARBA00022448"/>
    </source>
</evidence>
<evidence type="ECO:0000256" key="3">
    <source>
        <dbReference type="ARBA" id="ARBA00022475"/>
    </source>
</evidence>
<dbReference type="AlphaFoldDB" id="A0AAN5LEB5"/>
<feature type="transmembrane region" description="Helical" evidence="7">
    <location>
        <begin position="495"/>
        <end position="512"/>
    </location>
</feature>
<dbReference type="PROSITE" id="PS50850">
    <property type="entry name" value="MFS"/>
    <property type="match status" value="1"/>
</dbReference>
<dbReference type="PANTHER" id="PTHR42718:SF9">
    <property type="entry name" value="MAJOR FACILITATOR SUPERFAMILY MULTIDRUG TRANSPORTER MFSC"/>
    <property type="match status" value="1"/>
</dbReference>
<feature type="transmembrane region" description="Helical" evidence="7">
    <location>
        <begin position="312"/>
        <end position="333"/>
    </location>
</feature>
<feature type="transmembrane region" description="Helical" evidence="7">
    <location>
        <begin position="176"/>
        <end position="196"/>
    </location>
</feature>
<dbReference type="PANTHER" id="PTHR42718">
    <property type="entry name" value="MAJOR FACILITATOR SUPERFAMILY MULTIDRUG TRANSPORTER MFSC"/>
    <property type="match status" value="1"/>
</dbReference>
<keyword evidence="5 7" id="KW-1133">Transmembrane helix</keyword>
<comment type="subcellular location">
    <subcellularLocation>
        <location evidence="1">Membrane</location>
        <topology evidence="1">Multi-pass membrane protein</topology>
    </subcellularLocation>
</comment>
<reference evidence="9" key="1">
    <citation type="journal article" date="2018" name="Genome Biol.">
        <title>SKESA: strategic k-mer extension for scrupulous assemblies.</title>
        <authorList>
            <person name="Souvorov A."/>
            <person name="Agarwala R."/>
            <person name="Lipman D.J."/>
        </authorList>
    </citation>
    <scope>NUCLEOTIDE SEQUENCE</scope>
    <source>
        <strain evidence="9">R404</strain>
    </source>
</reference>
<dbReference type="InterPro" id="IPR020846">
    <property type="entry name" value="MFS_dom"/>
</dbReference>
<feature type="transmembrane region" description="Helical" evidence="7">
    <location>
        <begin position="86"/>
        <end position="108"/>
    </location>
</feature>
<feature type="transmembrane region" description="Helical" evidence="7">
    <location>
        <begin position="377"/>
        <end position="399"/>
    </location>
</feature>
<dbReference type="InterPro" id="IPR036259">
    <property type="entry name" value="MFS_trans_sf"/>
</dbReference>
<feature type="transmembrane region" description="Helical" evidence="7">
    <location>
        <begin position="345"/>
        <end position="362"/>
    </location>
</feature>
<evidence type="ECO:0000256" key="1">
    <source>
        <dbReference type="ARBA" id="ARBA00004141"/>
    </source>
</evidence>
<dbReference type="SUPFAM" id="SSF103473">
    <property type="entry name" value="MFS general substrate transporter"/>
    <property type="match status" value="1"/>
</dbReference>
<feature type="domain" description="Major facilitator superfamily (MFS) profile" evidence="8">
    <location>
        <begin position="22"/>
        <end position="516"/>
    </location>
</feature>
<dbReference type="GO" id="GO:0022857">
    <property type="term" value="F:transmembrane transporter activity"/>
    <property type="evidence" value="ECO:0007669"/>
    <property type="project" value="InterPro"/>
</dbReference>
<keyword evidence="6 7" id="KW-0472">Membrane</keyword>
<evidence type="ECO:0000313" key="9">
    <source>
        <dbReference type="EMBL" id="HAT1685228.1"/>
    </source>
</evidence>
<feature type="transmembrane region" description="Helical" evidence="7">
    <location>
        <begin position="146"/>
        <end position="170"/>
    </location>
</feature>
<accession>A0AAN5LEB5</accession>
<feature type="transmembrane region" description="Helical" evidence="7">
    <location>
        <begin position="58"/>
        <end position="74"/>
    </location>
</feature>
<dbReference type="Gene3D" id="1.20.1250.20">
    <property type="entry name" value="MFS general substrate transporter like domains"/>
    <property type="match status" value="1"/>
</dbReference>
<feature type="transmembrane region" description="Helical" evidence="7">
    <location>
        <begin position="271"/>
        <end position="292"/>
    </location>
</feature>
<dbReference type="Pfam" id="PF07690">
    <property type="entry name" value="MFS_1"/>
    <property type="match status" value="1"/>
</dbReference>
<dbReference type="EMBL" id="DACSEO010000162">
    <property type="protein sequence ID" value="HAT1685228.1"/>
    <property type="molecule type" value="Genomic_DNA"/>
</dbReference>
<gene>
    <name evidence="9" type="ORF">I8Y21_006066</name>
</gene>
<evidence type="ECO:0000256" key="5">
    <source>
        <dbReference type="ARBA" id="ARBA00022989"/>
    </source>
</evidence>
<dbReference type="Proteomes" id="UP000856143">
    <property type="component" value="Unassembled WGS sequence"/>
</dbReference>
<feature type="transmembrane region" description="Helical" evidence="7">
    <location>
        <begin position="241"/>
        <end position="259"/>
    </location>
</feature>
<evidence type="ECO:0000256" key="4">
    <source>
        <dbReference type="ARBA" id="ARBA00022692"/>
    </source>
</evidence>
<evidence type="ECO:0000313" key="10">
    <source>
        <dbReference type="Proteomes" id="UP000856143"/>
    </source>
</evidence>
<evidence type="ECO:0000256" key="6">
    <source>
        <dbReference type="ARBA" id="ARBA00023136"/>
    </source>
</evidence>
<proteinExistence type="predicted"/>
<feature type="transmembrane region" description="Helical" evidence="7">
    <location>
        <begin position="20"/>
        <end position="46"/>
    </location>
</feature>
<keyword evidence="4 7" id="KW-0812">Transmembrane</keyword>